<feature type="signal peptide" evidence="1">
    <location>
        <begin position="1"/>
        <end position="20"/>
    </location>
</feature>
<proteinExistence type="predicted"/>
<keyword evidence="3" id="KW-1185">Reference proteome</keyword>
<reference evidence="2 3" key="1">
    <citation type="submission" date="2024-04" db="EMBL/GenBank/DDBJ databases">
        <title>Aurantiacibacter sp. DGU6 16S ribosomal RNA gene Genome sequencing and assembly.</title>
        <authorList>
            <person name="Park S."/>
        </authorList>
    </citation>
    <scope>NUCLEOTIDE SEQUENCE [LARGE SCALE GENOMIC DNA]</scope>
    <source>
        <strain evidence="2 3">DGU6</strain>
    </source>
</reference>
<gene>
    <name evidence="2" type="ORF">AAEO60_01625</name>
</gene>
<dbReference type="EMBL" id="JBBYHV010000001">
    <property type="protein sequence ID" value="MEL1249364.1"/>
    <property type="molecule type" value="Genomic_DNA"/>
</dbReference>
<accession>A0ABU9IAC0</accession>
<sequence>MARALLAAATLAILAVPAAAQDAPPDLSGYWGPTFTAGVPDEDMIANVPDNTVVVEDTGVAEFPRGEYGGLELTEEALAQAADWDPEDEMALDRVCLPPSIVYAMQGPFPFEIVQTPTLIVFRYEYFDQTRLVFMGEQGDAHEAPDGMPHSKMGYSTGHWDGDELVITTDHIAASTITNNGLNHSDEVVMVERYRIDPDSGRLVATQWFTDPVMLENNGVRWIEWEARPGQHIYPYECDPTFALEYGALPAE</sequence>
<comment type="caution">
    <text evidence="2">The sequence shown here is derived from an EMBL/GenBank/DDBJ whole genome shotgun (WGS) entry which is preliminary data.</text>
</comment>
<keyword evidence="1" id="KW-0732">Signal</keyword>
<dbReference type="Proteomes" id="UP001497045">
    <property type="component" value="Unassembled WGS sequence"/>
</dbReference>
<protein>
    <recommendedName>
        <fullName evidence="4">DUF3179 domain-containing protein</fullName>
    </recommendedName>
</protein>
<name>A0ABU9IAC0_9SPHN</name>
<evidence type="ECO:0008006" key="4">
    <source>
        <dbReference type="Google" id="ProtNLM"/>
    </source>
</evidence>
<dbReference type="RefSeq" id="WP_341671898.1">
    <property type="nucleotide sequence ID" value="NZ_JBBYHV010000001.1"/>
</dbReference>
<evidence type="ECO:0000256" key="1">
    <source>
        <dbReference type="SAM" id="SignalP"/>
    </source>
</evidence>
<feature type="chain" id="PRO_5046238216" description="DUF3179 domain-containing protein" evidence="1">
    <location>
        <begin position="21"/>
        <end position="252"/>
    </location>
</feature>
<evidence type="ECO:0000313" key="2">
    <source>
        <dbReference type="EMBL" id="MEL1249364.1"/>
    </source>
</evidence>
<organism evidence="2 3">
    <name type="scientific">Aurantiacibacter gilvus</name>
    <dbReference type="NCBI Taxonomy" id="3139141"/>
    <lineage>
        <taxon>Bacteria</taxon>
        <taxon>Pseudomonadati</taxon>
        <taxon>Pseudomonadota</taxon>
        <taxon>Alphaproteobacteria</taxon>
        <taxon>Sphingomonadales</taxon>
        <taxon>Erythrobacteraceae</taxon>
        <taxon>Aurantiacibacter</taxon>
    </lineage>
</organism>
<evidence type="ECO:0000313" key="3">
    <source>
        <dbReference type="Proteomes" id="UP001497045"/>
    </source>
</evidence>